<proteinExistence type="predicted"/>
<sequence>MLANPDHKGAWRSKYLEHGARCSNREFKVRLYLGTRGHRGNIKIHYPKAHESRCPLLINTGTLTLLLEYQRVPSLAAIMSDRPSSKRHAFFEPNLEISPQDIDYFASLPFASPYLNSPFYEPVPFITRYDTKATSNKFFSKVINTAETIPHLLALVRVPDSKPKQTTDQRDNAHPGFVVFVSLGPDLCGFQDTVHGGVLAALLDEALGLCAESTELVSKGHTRLYTAGLEISYRSPVPVPSVVMIKTWVTKRQGRKWFLEAQVLDQEGAVKVEAKTLYISSRVDAGL</sequence>
<gene>
    <name evidence="2" type="ORF">F9C07_6318</name>
</gene>
<dbReference type="EMBL" id="CP044621">
    <property type="protein sequence ID" value="QRD84083.1"/>
    <property type="molecule type" value="Genomic_DNA"/>
</dbReference>
<dbReference type="OMA" id="VRGEMKD"/>
<dbReference type="VEuPathDB" id="FungiDB:F9C07_6318"/>
<keyword evidence="3" id="KW-1185">Reference proteome</keyword>
<evidence type="ECO:0000313" key="3">
    <source>
        <dbReference type="Proteomes" id="UP000596276"/>
    </source>
</evidence>
<dbReference type="VEuPathDB" id="FungiDB:AFLA_004754"/>
<reference evidence="3" key="1">
    <citation type="journal article" date="2021" name="G3 (Bethesda)">
        <title>Chromosome assembled and annotated genome sequence of Aspergillus flavus NRRL 3357.</title>
        <authorList>
            <person name="Skerker J.M."/>
            <person name="Pianalto K.M."/>
            <person name="Mondo S.J."/>
            <person name="Yang K."/>
            <person name="Arkin A.P."/>
            <person name="Keller N.P."/>
            <person name="Grigoriev I.V."/>
            <person name="Louise Glass N.L."/>
        </authorList>
    </citation>
    <scope>NUCLEOTIDE SEQUENCE [LARGE SCALE GENOMIC DNA]</scope>
    <source>
        <strain evidence="3">ATCC 200026 / FGSC A1120 / IAM 13836 / NRRL 3357 / JCM 12722 / SRRC 167</strain>
    </source>
</reference>
<name>A0A7U2MHY2_ASPFN</name>
<dbReference type="CDD" id="cd03443">
    <property type="entry name" value="PaaI_thioesterase"/>
    <property type="match status" value="1"/>
</dbReference>
<dbReference type="PANTHER" id="PTHR47260:SF3">
    <property type="entry name" value="THIOESTERASE FAMILY PROTEIN (AFU_ORTHOLOGUE AFUA_7G03960)"/>
    <property type="match status" value="1"/>
</dbReference>
<dbReference type="InterPro" id="IPR006683">
    <property type="entry name" value="Thioestr_dom"/>
</dbReference>
<feature type="domain" description="Thioesterase" evidence="1">
    <location>
        <begin position="193"/>
        <end position="270"/>
    </location>
</feature>
<accession>A0A7U2MHY2</accession>
<evidence type="ECO:0000313" key="2">
    <source>
        <dbReference type="EMBL" id="QRD84083.1"/>
    </source>
</evidence>
<dbReference type="Gene3D" id="3.10.129.10">
    <property type="entry name" value="Hotdog Thioesterase"/>
    <property type="match status" value="1"/>
</dbReference>
<evidence type="ECO:0000259" key="1">
    <source>
        <dbReference type="Pfam" id="PF03061"/>
    </source>
</evidence>
<dbReference type="Proteomes" id="UP000596276">
    <property type="component" value="Chromosome 5"/>
</dbReference>
<organism evidence="2 3">
    <name type="scientific">Aspergillus flavus (strain ATCC 200026 / FGSC A1120 / IAM 13836 / NRRL 3357 / JCM 12722 / SRRC 167)</name>
    <dbReference type="NCBI Taxonomy" id="332952"/>
    <lineage>
        <taxon>Eukaryota</taxon>
        <taxon>Fungi</taxon>
        <taxon>Dikarya</taxon>
        <taxon>Ascomycota</taxon>
        <taxon>Pezizomycotina</taxon>
        <taxon>Eurotiomycetes</taxon>
        <taxon>Eurotiomycetidae</taxon>
        <taxon>Eurotiales</taxon>
        <taxon>Aspergillaceae</taxon>
        <taxon>Aspergillus</taxon>
        <taxon>Aspergillus subgen. Circumdati</taxon>
    </lineage>
</organism>
<dbReference type="Pfam" id="PF03061">
    <property type="entry name" value="4HBT"/>
    <property type="match status" value="1"/>
</dbReference>
<dbReference type="InterPro" id="IPR029069">
    <property type="entry name" value="HotDog_dom_sf"/>
</dbReference>
<dbReference type="InterPro" id="IPR052061">
    <property type="entry name" value="PTE-AB_protein"/>
</dbReference>
<dbReference type="SUPFAM" id="SSF54637">
    <property type="entry name" value="Thioesterase/thiol ester dehydrase-isomerase"/>
    <property type="match status" value="1"/>
</dbReference>
<dbReference type="PANTHER" id="PTHR47260">
    <property type="entry name" value="UPF0644 PROTEIN PB2B4.06"/>
    <property type="match status" value="1"/>
</dbReference>
<dbReference type="AlphaFoldDB" id="A0A7U2MHY2"/>
<protein>
    <submittedName>
        <fullName evidence="2">HotDog domain-containing protein</fullName>
    </submittedName>
</protein>